<feature type="binding site" evidence="7">
    <location>
        <position position="247"/>
    </location>
    <ligand>
        <name>substrate</name>
    </ligand>
</feature>
<comment type="similarity">
    <text evidence="1 5">Belongs to the metallo-dependent hydrolases superfamily. NagA family.</text>
</comment>
<dbReference type="PIRSF" id="PIRSF038994">
    <property type="entry name" value="NagA"/>
    <property type="match status" value="1"/>
</dbReference>
<keyword evidence="4 5" id="KW-0119">Carbohydrate metabolism</keyword>
<dbReference type="Gene3D" id="3.20.20.140">
    <property type="entry name" value="Metal-dependent hydrolases"/>
    <property type="match status" value="1"/>
</dbReference>
<dbReference type="Gene3D" id="2.30.40.10">
    <property type="entry name" value="Urease, subunit C, domain 1"/>
    <property type="match status" value="1"/>
</dbReference>
<evidence type="ECO:0000256" key="3">
    <source>
        <dbReference type="ARBA" id="ARBA00022801"/>
    </source>
</evidence>
<feature type="binding site" evidence="8">
    <location>
        <position position="213"/>
    </location>
    <ligand>
        <name>Zn(2+)</name>
        <dbReference type="ChEBI" id="CHEBI:29105"/>
    </ligand>
</feature>
<feature type="domain" description="Amidohydrolase-related" evidence="9">
    <location>
        <begin position="108"/>
        <end position="351"/>
    </location>
</feature>
<keyword evidence="2 8" id="KW-0479">Metal-binding</keyword>
<dbReference type="InterPro" id="IPR006680">
    <property type="entry name" value="Amidohydro-rel"/>
</dbReference>
<organism evidence="10 11">
    <name type="scientific">Panacibacter microcysteis</name>
    <dbReference type="NCBI Taxonomy" id="2793269"/>
    <lineage>
        <taxon>Bacteria</taxon>
        <taxon>Pseudomonadati</taxon>
        <taxon>Bacteroidota</taxon>
        <taxon>Chitinophagia</taxon>
        <taxon>Chitinophagales</taxon>
        <taxon>Chitinophagaceae</taxon>
        <taxon>Panacibacter</taxon>
    </lineage>
</organism>
<evidence type="ECO:0000313" key="10">
    <source>
        <dbReference type="EMBL" id="MBG9375429.1"/>
    </source>
</evidence>
<dbReference type="GO" id="GO:0008448">
    <property type="term" value="F:N-acetylglucosamine-6-phosphate deacetylase activity"/>
    <property type="evidence" value="ECO:0007669"/>
    <property type="project" value="UniProtKB-EC"/>
</dbReference>
<proteinExistence type="inferred from homology"/>
<gene>
    <name evidence="10" type="primary">nagA</name>
    <name evidence="10" type="ORF">I5907_04240</name>
</gene>
<reference evidence="10" key="1">
    <citation type="submission" date="2020-11" db="EMBL/GenBank/DDBJ databases">
        <title>Bacterial whole genome sequence for Panacibacter sp. DH6.</title>
        <authorList>
            <person name="Le V."/>
            <person name="Ko S."/>
            <person name="Ahn C.-Y."/>
            <person name="Oh H.-M."/>
        </authorList>
    </citation>
    <scope>NUCLEOTIDE SEQUENCE</scope>
    <source>
        <strain evidence="10">DH6</strain>
    </source>
</reference>
<dbReference type="PANTHER" id="PTHR11113">
    <property type="entry name" value="N-ACETYLGLUCOSAMINE-6-PHOSPHATE DEACETYLASE"/>
    <property type="match status" value="1"/>
</dbReference>
<evidence type="ECO:0000256" key="1">
    <source>
        <dbReference type="ARBA" id="ARBA00010716"/>
    </source>
</evidence>
<evidence type="ECO:0000256" key="6">
    <source>
        <dbReference type="PIRSR" id="PIRSR038994-1"/>
    </source>
</evidence>
<comment type="caution">
    <text evidence="10">The sequence shown here is derived from an EMBL/GenBank/DDBJ whole genome shotgun (WGS) entry which is preliminary data.</text>
</comment>
<evidence type="ECO:0000256" key="2">
    <source>
        <dbReference type="ARBA" id="ARBA00022723"/>
    </source>
</evidence>
<dbReference type="Pfam" id="PF01979">
    <property type="entry name" value="Amidohydro_1"/>
    <property type="match status" value="1"/>
</dbReference>
<dbReference type="NCBIfam" id="TIGR00221">
    <property type="entry name" value="nagA"/>
    <property type="match status" value="1"/>
</dbReference>
<feature type="binding site" evidence="7">
    <location>
        <position position="137"/>
    </location>
    <ligand>
        <name>substrate</name>
    </ligand>
</feature>
<protein>
    <submittedName>
        <fullName evidence="10">N-acetylglucosamine-6-phosphate deacetylase</fullName>
        <ecNumber evidence="10">3.5.1.25</ecNumber>
    </submittedName>
</protein>
<evidence type="ECO:0000256" key="4">
    <source>
        <dbReference type="ARBA" id="ARBA00023277"/>
    </source>
</evidence>
<feature type="binding site" evidence="8">
    <location>
        <position position="126"/>
    </location>
    <ligand>
        <name>Zn(2+)</name>
        <dbReference type="ChEBI" id="CHEBI:29105"/>
    </ligand>
</feature>
<dbReference type="AlphaFoldDB" id="A0A931E6Y6"/>
<name>A0A931E6Y6_9BACT</name>
<evidence type="ECO:0000256" key="8">
    <source>
        <dbReference type="PIRSR" id="PIRSR038994-3"/>
    </source>
</evidence>
<dbReference type="GO" id="GO:0006046">
    <property type="term" value="P:N-acetylglucosamine catabolic process"/>
    <property type="evidence" value="ECO:0007669"/>
    <property type="project" value="TreeGrafter"/>
</dbReference>
<sequence length="361" mass="39418">MIYKAAAIFTGFELLHNYAVKVSGGIIEALISANDVNADDLEDLGDVILAPAFIDIQLYGAYGRLLSVYPDAFTVSEIVRYSKSGGAAWCLPTVATNTYENIFKCIDAVRSYLANGGDGVLGLHVEGPWLNAEKRGAHKEEWIFSPSLQQVKELLDYGEGVIKLITLAPEKVAGDVIAYIQSRGIVVSAGHSNATYEQAMRAFEQNNIDLCTHLFNAMSALQHRAPGLVGAIFNANVMSSIVPDGYHVHFAAVQIAKKIMGERLFAITDAVTETTEGYYQHTREGEKYVSNGILSGSALTMYKAFRNFVEHCDIEPCEALRMCGYYPAKAMNITDSLGTVAKGKKAVFILLTTDYRLKGML</sequence>
<feature type="active site" description="Proton donor/acceptor" evidence="6">
    <location>
        <position position="269"/>
    </location>
</feature>
<feature type="binding site" evidence="7">
    <location>
        <begin position="216"/>
        <end position="217"/>
    </location>
    <ligand>
        <name>substrate</name>
    </ligand>
</feature>
<evidence type="ECO:0000313" key="11">
    <source>
        <dbReference type="Proteomes" id="UP000628448"/>
    </source>
</evidence>
<keyword evidence="11" id="KW-1185">Reference proteome</keyword>
<dbReference type="PANTHER" id="PTHR11113:SF14">
    <property type="entry name" value="N-ACETYLGLUCOSAMINE-6-PHOSPHATE DEACETYLASE"/>
    <property type="match status" value="1"/>
</dbReference>
<evidence type="ECO:0000256" key="7">
    <source>
        <dbReference type="PIRSR" id="PIRSR038994-2"/>
    </source>
</evidence>
<feature type="binding site" evidence="8">
    <location>
        <position position="191"/>
    </location>
    <ligand>
        <name>Zn(2+)</name>
        <dbReference type="ChEBI" id="CHEBI:29105"/>
    </ligand>
</feature>
<dbReference type="RefSeq" id="WP_196989482.1">
    <property type="nucleotide sequence ID" value="NZ_JADWYR010000001.1"/>
</dbReference>
<accession>A0A931E6Y6</accession>
<dbReference type="InterPro" id="IPR011059">
    <property type="entry name" value="Metal-dep_hydrolase_composite"/>
</dbReference>
<feature type="binding site" evidence="7">
    <location>
        <position position="224"/>
    </location>
    <ligand>
        <name>substrate</name>
    </ligand>
</feature>
<keyword evidence="3 5" id="KW-0378">Hydrolase</keyword>
<dbReference type="InterPro" id="IPR003764">
    <property type="entry name" value="GlcNAc_6-P_deAcase"/>
</dbReference>
<comment type="cofactor">
    <cofactor evidence="8">
        <name>a divalent metal cation</name>
        <dbReference type="ChEBI" id="CHEBI:60240"/>
    </cofactor>
    <text evidence="8">Binds 1 divalent metal cation per subunit.</text>
</comment>
<dbReference type="InterPro" id="IPR032466">
    <property type="entry name" value="Metal_Hydrolase"/>
</dbReference>
<dbReference type="Proteomes" id="UP000628448">
    <property type="component" value="Unassembled WGS sequence"/>
</dbReference>
<evidence type="ECO:0000259" key="9">
    <source>
        <dbReference type="Pfam" id="PF01979"/>
    </source>
</evidence>
<evidence type="ECO:0000256" key="5">
    <source>
        <dbReference type="PIRNR" id="PIRNR038994"/>
    </source>
</evidence>
<feature type="binding site" evidence="7">
    <location>
        <begin position="294"/>
        <end position="296"/>
    </location>
    <ligand>
        <name>substrate</name>
    </ligand>
</feature>
<dbReference type="EMBL" id="JADWYR010000001">
    <property type="protein sequence ID" value="MBG9375429.1"/>
    <property type="molecule type" value="Genomic_DNA"/>
</dbReference>
<dbReference type="SUPFAM" id="SSF51556">
    <property type="entry name" value="Metallo-dependent hydrolases"/>
    <property type="match status" value="1"/>
</dbReference>
<dbReference type="GO" id="GO:0046872">
    <property type="term" value="F:metal ion binding"/>
    <property type="evidence" value="ECO:0007669"/>
    <property type="project" value="UniProtKB-KW"/>
</dbReference>
<dbReference type="EC" id="3.5.1.25" evidence="10"/>
<dbReference type="SUPFAM" id="SSF51338">
    <property type="entry name" value="Composite domain of metallo-dependent hydrolases"/>
    <property type="match status" value="1"/>
</dbReference>